<dbReference type="SUPFAM" id="SSF52540">
    <property type="entry name" value="P-loop containing nucleoside triphosphate hydrolases"/>
    <property type="match status" value="1"/>
</dbReference>
<evidence type="ECO:0000256" key="7">
    <source>
        <dbReference type="ARBA" id="ARBA00022833"/>
    </source>
</evidence>
<comment type="caution">
    <text evidence="13">The sequence shown here is derived from an EMBL/GenBank/DDBJ whole genome shotgun (WGS) entry which is preliminary data.</text>
</comment>
<evidence type="ECO:0000256" key="5">
    <source>
        <dbReference type="ARBA" id="ARBA00022741"/>
    </source>
</evidence>
<reference evidence="13 14" key="1">
    <citation type="submission" date="2021-05" db="EMBL/GenBank/DDBJ databases">
        <title>A Polyphasic approach of four new species of the genus Ohtaekwangia: Ohtaekwangia histidinii sp. nov., Ohtaekwangia cretensis sp. nov., Ohtaekwangia indiensis sp. nov., Ohtaekwangia reichenbachii sp. nov. from diverse environment.</title>
        <authorList>
            <person name="Octaviana S."/>
        </authorList>
    </citation>
    <scope>NUCLEOTIDE SEQUENCE [LARGE SCALE GENOMIC DNA]</scope>
    <source>
        <strain evidence="13 14">PWU5</strain>
    </source>
</reference>
<comment type="subunit">
    <text evidence="10">Monomer. Associates with 30S ribosomal subunit, binds 16S rRNA.</text>
</comment>
<keyword evidence="5 10" id="KW-0547">Nucleotide-binding</keyword>
<evidence type="ECO:0000313" key="13">
    <source>
        <dbReference type="EMBL" id="MBT1712347.1"/>
    </source>
</evidence>
<dbReference type="PANTHER" id="PTHR32120">
    <property type="entry name" value="SMALL RIBOSOMAL SUBUNIT BIOGENESIS GTPASE RSGA"/>
    <property type="match status" value="1"/>
</dbReference>
<organism evidence="13 14">
    <name type="scientific">Dawidia cretensis</name>
    <dbReference type="NCBI Taxonomy" id="2782350"/>
    <lineage>
        <taxon>Bacteria</taxon>
        <taxon>Pseudomonadati</taxon>
        <taxon>Bacteroidota</taxon>
        <taxon>Cytophagia</taxon>
        <taxon>Cytophagales</taxon>
        <taxon>Chryseotaleaceae</taxon>
        <taxon>Dawidia</taxon>
    </lineage>
</organism>
<comment type="cofactor">
    <cofactor evidence="10">
        <name>Zn(2+)</name>
        <dbReference type="ChEBI" id="CHEBI:29105"/>
    </cofactor>
    <text evidence="10">Binds 1 zinc ion per subunit.</text>
</comment>
<sequence>MTQLDQYGWLHYSHSCTSIEIPQDLTVGRIVSIKGFKYYTRTEQSEMECDLSGRLLYLTPTDHPKIGDWVTLMVYDTTGYIISVLPRYNALSRRNPGTTAERQLLAANVDAALVVQGLDRDFNIMRLERYLVQLAACDVPALVVLNKADLVDDTQPYIDAVQNLGRQVPVLCCSTHTGMGMRALQDELLLPGHTYVLIGSSGVGKSSLLNALLDEAQQATSTTSDANQKGRHTTTTRDLFRLPNGGLLIDTPGMREFGVTGSGETSSEDLFPVIHTLAAHCRFTDCRHLDEQGCAVLAALHDGTLPDAVYDSYLKLKKEMRRFEIDVSEKKRLNKQFGKIAREAKNHRKRFKY</sequence>
<evidence type="ECO:0000313" key="14">
    <source>
        <dbReference type="Proteomes" id="UP001319080"/>
    </source>
</evidence>
<dbReference type="CDD" id="cd01854">
    <property type="entry name" value="YjeQ_EngC"/>
    <property type="match status" value="1"/>
</dbReference>
<feature type="domain" description="CP-type G" evidence="12">
    <location>
        <begin position="101"/>
        <end position="257"/>
    </location>
</feature>
<dbReference type="InterPro" id="IPR030378">
    <property type="entry name" value="G_CP_dom"/>
</dbReference>
<dbReference type="GO" id="GO:0005737">
    <property type="term" value="C:cytoplasm"/>
    <property type="evidence" value="ECO:0007669"/>
    <property type="project" value="UniProtKB-SubCell"/>
</dbReference>
<evidence type="ECO:0000256" key="6">
    <source>
        <dbReference type="ARBA" id="ARBA00022801"/>
    </source>
</evidence>
<keyword evidence="14" id="KW-1185">Reference proteome</keyword>
<evidence type="ECO:0000259" key="12">
    <source>
        <dbReference type="PROSITE" id="PS51721"/>
    </source>
</evidence>
<feature type="binding site" evidence="10">
    <location>
        <position position="286"/>
    </location>
    <ligand>
        <name>Zn(2+)</name>
        <dbReference type="ChEBI" id="CHEBI:29105"/>
    </ligand>
</feature>
<evidence type="ECO:0000256" key="9">
    <source>
        <dbReference type="ARBA" id="ARBA00023134"/>
    </source>
</evidence>
<dbReference type="HAMAP" id="MF_01820">
    <property type="entry name" value="GTPase_RsgA"/>
    <property type="match status" value="1"/>
</dbReference>
<evidence type="ECO:0000256" key="10">
    <source>
        <dbReference type="HAMAP-Rule" id="MF_01820"/>
    </source>
</evidence>
<dbReference type="GO" id="GO:0005525">
    <property type="term" value="F:GTP binding"/>
    <property type="evidence" value="ECO:0007669"/>
    <property type="project" value="UniProtKB-UniRule"/>
</dbReference>
<proteinExistence type="inferred from homology"/>
<evidence type="ECO:0000259" key="11">
    <source>
        <dbReference type="PROSITE" id="PS50936"/>
    </source>
</evidence>
<dbReference type="NCBIfam" id="TIGR00157">
    <property type="entry name" value="ribosome small subunit-dependent GTPase A"/>
    <property type="match status" value="1"/>
</dbReference>
<keyword evidence="8 10" id="KW-0694">RNA-binding</keyword>
<dbReference type="EMBL" id="JAHESE010000061">
    <property type="protein sequence ID" value="MBT1712347.1"/>
    <property type="molecule type" value="Genomic_DNA"/>
</dbReference>
<protein>
    <recommendedName>
        <fullName evidence="10">Small ribosomal subunit biogenesis GTPase RsgA</fullName>
        <ecNumber evidence="10">3.6.1.-</ecNumber>
    </recommendedName>
</protein>
<keyword evidence="7 10" id="KW-0862">Zinc</keyword>
<dbReference type="GO" id="GO:0046872">
    <property type="term" value="F:metal ion binding"/>
    <property type="evidence" value="ECO:0007669"/>
    <property type="project" value="UniProtKB-KW"/>
</dbReference>
<dbReference type="Gene3D" id="3.40.50.300">
    <property type="entry name" value="P-loop containing nucleotide triphosphate hydrolases"/>
    <property type="match status" value="1"/>
</dbReference>
<feature type="binding site" evidence="10">
    <location>
        <begin position="199"/>
        <end position="207"/>
    </location>
    <ligand>
        <name>GTP</name>
        <dbReference type="ChEBI" id="CHEBI:37565"/>
    </ligand>
</feature>
<feature type="domain" description="EngC GTPase" evidence="11">
    <location>
        <begin position="107"/>
        <end position="255"/>
    </location>
</feature>
<keyword evidence="2 10" id="KW-0690">Ribosome biogenesis</keyword>
<comment type="function">
    <text evidence="10">One of several proteins that assist in the late maturation steps of the functional core of the 30S ribosomal subunit. Helps release RbfA from mature subunits. May play a role in the assembly of ribosomal proteins into the subunit. Circularly permuted GTPase that catalyzes slow GTP hydrolysis, GTPase activity is stimulated by the 30S ribosomal subunit.</text>
</comment>
<feature type="binding site" evidence="10">
    <location>
        <position position="288"/>
    </location>
    <ligand>
        <name>Zn(2+)</name>
        <dbReference type="ChEBI" id="CHEBI:29105"/>
    </ligand>
</feature>
<dbReference type="GO" id="GO:0003924">
    <property type="term" value="F:GTPase activity"/>
    <property type="evidence" value="ECO:0007669"/>
    <property type="project" value="UniProtKB-UniRule"/>
</dbReference>
<comment type="subcellular location">
    <subcellularLocation>
        <location evidence="10">Cytoplasm</location>
    </subcellularLocation>
</comment>
<dbReference type="InterPro" id="IPR010914">
    <property type="entry name" value="RsgA_GTPase_dom"/>
</dbReference>
<evidence type="ECO:0000256" key="8">
    <source>
        <dbReference type="ARBA" id="ARBA00022884"/>
    </source>
</evidence>
<dbReference type="InterPro" id="IPR027417">
    <property type="entry name" value="P-loop_NTPase"/>
</dbReference>
<dbReference type="GO" id="GO:0042274">
    <property type="term" value="P:ribosomal small subunit biogenesis"/>
    <property type="evidence" value="ECO:0007669"/>
    <property type="project" value="UniProtKB-UniRule"/>
</dbReference>
<keyword evidence="3 10" id="KW-0479">Metal-binding</keyword>
<name>A0AAP2GX75_9BACT</name>
<keyword evidence="4 10" id="KW-0699">rRNA-binding</keyword>
<dbReference type="InterPro" id="IPR004881">
    <property type="entry name" value="Ribosome_biogen_GTPase_RsgA"/>
</dbReference>
<gene>
    <name evidence="10 13" type="primary">rsgA</name>
    <name evidence="13" type="ORF">KK062_29155</name>
</gene>
<dbReference type="PROSITE" id="PS51721">
    <property type="entry name" value="G_CP"/>
    <property type="match status" value="1"/>
</dbReference>
<evidence type="ECO:0000256" key="4">
    <source>
        <dbReference type="ARBA" id="ARBA00022730"/>
    </source>
</evidence>
<dbReference type="EC" id="3.6.1.-" evidence="10"/>
<feature type="binding site" evidence="10">
    <location>
        <begin position="146"/>
        <end position="149"/>
    </location>
    <ligand>
        <name>GTP</name>
        <dbReference type="ChEBI" id="CHEBI:37565"/>
    </ligand>
</feature>
<keyword evidence="9 10" id="KW-0342">GTP-binding</keyword>
<dbReference type="RefSeq" id="WP_254087912.1">
    <property type="nucleotide sequence ID" value="NZ_JAHESE010000061.1"/>
</dbReference>
<dbReference type="PROSITE" id="PS50936">
    <property type="entry name" value="ENGC_GTPASE"/>
    <property type="match status" value="1"/>
</dbReference>
<dbReference type="Proteomes" id="UP001319080">
    <property type="component" value="Unassembled WGS sequence"/>
</dbReference>
<comment type="similarity">
    <text evidence="10">Belongs to the TRAFAC class YlqF/YawG GTPase family. RsgA subfamily.</text>
</comment>
<evidence type="ECO:0000256" key="1">
    <source>
        <dbReference type="ARBA" id="ARBA00022490"/>
    </source>
</evidence>
<feature type="binding site" evidence="10">
    <location>
        <position position="281"/>
    </location>
    <ligand>
        <name>Zn(2+)</name>
        <dbReference type="ChEBI" id="CHEBI:29105"/>
    </ligand>
</feature>
<evidence type="ECO:0000256" key="3">
    <source>
        <dbReference type="ARBA" id="ARBA00022723"/>
    </source>
</evidence>
<dbReference type="PANTHER" id="PTHR32120:SF10">
    <property type="entry name" value="SMALL RIBOSOMAL SUBUNIT BIOGENESIS GTPASE RSGA"/>
    <property type="match status" value="1"/>
</dbReference>
<dbReference type="AlphaFoldDB" id="A0AAP2GX75"/>
<accession>A0AAP2GX75</accession>
<dbReference type="Pfam" id="PF03193">
    <property type="entry name" value="RsgA_GTPase"/>
    <property type="match status" value="1"/>
</dbReference>
<keyword evidence="1 10" id="KW-0963">Cytoplasm</keyword>
<keyword evidence="6 10" id="KW-0378">Hydrolase</keyword>
<dbReference type="Gene3D" id="1.10.40.50">
    <property type="entry name" value="Probable gtpase engc, domain 3"/>
    <property type="match status" value="1"/>
</dbReference>
<evidence type="ECO:0000256" key="2">
    <source>
        <dbReference type="ARBA" id="ARBA00022517"/>
    </source>
</evidence>
<dbReference type="GO" id="GO:0019843">
    <property type="term" value="F:rRNA binding"/>
    <property type="evidence" value="ECO:0007669"/>
    <property type="project" value="UniProtKB-KW"/>
</dbReference>
<feature type="binding site" evidence="10">
    <location>
        <position position="294"/>
    </location>
    <ligand>
        <name>Zn(2+)</name>
        <dbReference type="ChEBI" id="CHEBI:29105"/>
    </ligand>
</feature>